<dbReference type="SUPFAM" id="SSF82771">
    <property type="entry name" value="GIY-YIG endonuclease"/>
    <property type="match status" value="1"/>
</dbReference>
<dbReference type="PANTHER" id="PTHR34477">
    <property type="entry name" value="UPF0213 PROTEIN YHBQ"/>
    <property type="match status" value="1"/>
</dbReference>
<reference evidence="3 4" key="1">
    <citation type="submission" date="2020-02" db="EMBL/GenBank/DDBJ databases">
        <title>Characterization of vanA genotype vancomycin-resistant Enterococcus saigonensis VE80.</title>
        <authorList>
            <person name="Harada T."/>
            <person name="Motooka D."/>
            <person name="Nakamura S."/>
            <person name="Yamamoto Y."/>
            <person name="Kawahara R."/>
            <person name="Kawatsu K."/>
        </authorList>
    </citation>
    <scope>NUCLEOTIDE SEQUENCE [LARGE SCALE GENOMIC DNA]</scope>
    <source>
        <strain evidence="3 4">VE80</strain>
    </source>
</reference>
<evidence type="ECO:0000313" key="3">
    <source>
        <dbReference type="EMBL" id="BCA86428.1"/>
    </source>
</evidence>
<organism evidence="3 4">
    <name type="scientific">Enterococcus saigonensis</name>
    <dbReference type="NCBI Taxonomy" id="1805431"/>
    <lineage>
        <taxon>Bacteria</taxon>
        <taxon>Bacillati</taxon>
        <taxon>Bacillota</taxon>
        <taxon>Bacilli</taxon>
        <taxon>Lactobacillales</taxon>
        <taxon>Enterococcaceae</taxon>
        <taxon>Enterococcus</taxon>
    </lineage>
</organism>
<proteinExistence type="inferred from homology"/>
<gene>
    <name evidence="3" type="ORF">EsVE80_19510</name>
</gene>
<name>A0A679I9U9_9ENTE</name>
<dbReference type="InterPro" id="IPR000305">
    <property type="entry name" value="GIY-YIG_endonuc"/>
</dbReference>
<dbReference type="Gene3D" id="3.40.1440.10">
    <property type="entry name" value="GIY-YIG endonuclease"/>
    <property type="match status" value="1"/>
</dbReference>
<dbReference type="InterPro" id="IPR050190">
    <property type="entry name" value="UPF0213_domain"/>
</dbReference>
<keyword evidence="4" id="KW-1185">Reference proteome</keyword>
<dbReference type="RefSeq" id="WP_173103575.1">
    <property type="nucleotide sequence ID" value="NZ_AP022822.1"/>
</dbReference>
<dbReference type="SMART" id="SM00465">
    <property type="entry name" value="GIYc"/>
    <property type="match status" value="1"/>
</dbReference>
<evidence type="ECO:0000259" key="2">
    <source>
        <dbReference type="PROSITE" id="PS50164"/>
    </source>
</evidence>
<evidence type="ECO:0000256" key="1">
    <source>
        <dbReference type="ARBA" id="ARBA00007435"/>
    </source>
</evidence>
<dbReference type="PROSITE" id="PS50164">
    <property type="entry name" value="GIY_YIG"/>
    <property type="match status" value="1"/>
</dbReference>
<dbReference type="EMBL" id="AP022822">
    <property type="protein sequence ID" value="BCA86428.1"/>
    <property type="molecule type" value="Genomic_DNA"/>
</dbReference>
<dbReference type="KEGG" id="esg:EsVE80_19510"/>
<dbReference type="PANTHER" id="PTHR34477:SF1">
    <property type="entry name" value="UPF0213 PROTEIN YHBQ"/>
    <property type="match status" value="1"/>
</dbReference>
<evidence type="ECO:0000313" key="4">
    <source>
        <dbReference type="Proteomes" id="UP000502998"/>
    </source>
</evidence>
<feature type="domain" description="GIY-YIG" evidence="2">
    <location>
        <begin position="3"/>
        <end position="80"/>
    </location>
</feature>
<protein>
    <recommendedName>
        <fullName evidence="2">GIY-YIG domain-containing protein</fullName>
    </recommendedName>
</protein>
<dbReference type="Pfam" id="PF01541">
    <property type="entry name" value="GIY-YIG"/>
    <property type="match status" value="1"/>
</dbReference>
<sequence length="96" mass="11302">MASKHYFYVLLCHDNTFYAGYTTDLSRRLKEHNDGVGAKYTRLKKRRPLQMVHAEVFPDRSSATKAEAAFKKLSRLQKETYLKAHKEQNQLELNRL</sequence>
<dbReference type="CDD" id="cd10456">
    <property type="entry name" value="GIY-YIG_UPF0213"/>
    <property type="match status" value="1"/>
</dbReference>
<dbReference type="Proteomes" id="UP000502998">
    <property type="component" value="Chromosome"/>
</dbReference>
<accession>A0A679I9U9</accession>
<dbReference type="InterPro" id="IPR035901">
    <property type="entry name" value="GIY-YIG_endonuc_sf"/>
</dbReference>
<comment type="similarity">
    <text evidence="1">Belongs to the UPF0213 family.</text>
</comment>
<dbReference type="AlphaFoldDB" id="A0A679I9U9"/>